<proteinExistence type="predicted"/>
<dbReference type="PROSITE" id="PS00330">
    <property type="entry name" value="HEMOLYSIN_CALCIUM"/>
    <property type="match status" value="2"/>
</dbReference>
<dbReference type="Pfam" id="PF13205">
    <property type="entry name" value="Big_5"/>
    <property type="match status" value="1"/>
</dbReference>
<feature type="domain" description="Bacterial Ig-like" evidence="4">
    <location>
        <begin position="1166"/>
        <end position="1258"/>
    </location>
</feature>
<feature type="domain" description="Bacterial Ig-like" evidence="4">
    <location>
        <begin position="3362"/>
        <end position="3458"/>
    </location>
</feature>
<feature type="domain" description="Bacterial Ig-like" evidence="4">
    <location>
        <begin position="462"/>
        <end position="556"/>
    </location>
</feature>
<feature type="domain" description="Bacterial Ig-like" evidence="4">
    <location>
        <begin position="2852"/>
        <end position="2950"/>
    </location>
</feature>
<feature type="domain" description="Bacterial Ig-like" evidence="4">
    <location>
        <begin position="1853"/>
        <end position="1945"/>
    </location>
</feature>
<dbReference type="InterPro" id="IPR011049">
    <property type="entry name" value="Serralysin-like_metalloprot_C"/>
</dbReference>
<reference evidence="5 6" key="1">
    <citation type="submission" date="2023-07" db="EMBL/GenBank/DDBJ databases">
        <title>Genomic Encyclopedia of Type Strains, Phase IV (KMG-IV): sequencing the most valuable type-strain genomes for metagenomic binning, comparative biology and taxonomic classification.</title>
        <authorList>
            <person name="Goeker M."/>
        </authorList>
    </citation>
    <scope>NUCLEOTIDE SEQUENCE [LARGE SCALE GENOMIC DNA]</scope>
    <source>
        <strain evidence="5 6">DSM 19922</strain>
    </source>
</reference>
<dbReference type="NCBIfam" id="NF033510">
    <property type="entry name" value="Ca_tandemer"/>
    <property type="match status" value="27"/>
</dbReference>
<feature type="compositionally biased region" description="Low complexity" evidence="2">
    <location>
        <begin position="563"/>
        <end position="573"/>
    </location>
</feature>
<dbReference type="PRINTS" id="PR00313">
    <property type="entry name" value="CABNDNGRPT"/>
</dbReference>
<feature type="domain" description="Bacterial Ig-like" evidence="4">
    <location>
        <begin position="2651"/>
        <end position="2744"/>
    </location>
</feature>
<evidence type="ECO:0000313" key="6">
    <source>
        <dbReference type="Proteomes" id="UP001244552"/>
    </source>
</evidence>
<feature type="region of interest" description="Disordered" evidence="2">
    <location>
        <begin position="828"/>
        <end position="849"/>
    </location>
</feature>
<dbReference type="RefSeq" id="WP_209989217.1">
    <property type="nucleotide sequence ID" value="NZ_JAGINO010000027.1"/>
</dbReference>
<dbReference type="SUPFAM" id="SSF51120">
    <property type="entry name" value="beta-Roll"/>
    <property type="match status" value="3"/>
</dbReference>
<evidence type="ECO:0000259" key="4">
    <source>
        <dbReference type="Pfam" id="PF19077"/>
    </source>
</evidence>
<feature type="domain" description="Bacterial Ig-like" evidence="4">
    <location>
        <begin position="3566"/>
        <end position="3658"/>
    </location>
</feature>
<feature type="compositionally biased region" description="Low complexity" evidence="2">
    <location>
        <begin position="756"/>
        <end position="779"/>
    </location>
</feature>
<feature type="region of interest" description="Disordered" evidence="2">
    <location>
        <begin position="3158"/>
        <end position="3183"/>
    </location>
</feature>
<dbReference type="EMBL" id="JAUSVU010000027">
    <property type="protein sequence ID" value="MDQ0536489.1"/>
    <property type="molecule type" value="Genomic_DNA"/>
</dbReference>
<feature type="domain" description="Bacterial Ig-like" evidence="4">
    <location>
        <begin position="2154"/>
        <end position="2245"/>
    </location>
</feature>
<gene>
    <name evidence="5" type="ORF">QO018_005386</name>
</gene>
<feature type="domain" description="Bacterial Ig-like" evidence="4">
    <location>
        <begin position="3784"/>
        <end position="3872"/>
    </location>
</feature>
<feature type="domain" description="Bacterial Ig-like" evidence="4">
    <location>
        <begin position="2956"/>
        <end position="3062"/>
    </location>
</feature>
<feature type="domain" description="Bacterial Ig-like" evidence="4">
    <location>
        <begin position="1954"/>
        <end position="2047"/>
    </location>
</feature>
<feature type="domain" description="SbsA Ig-like" evidence="3">
    <location>
        <begin position="3971"/>
        <end position="4086"/>
    </location>
</feature>
<dbReference type="Proteomes" id="UP001244552">
    <property type="component" value="Unassembled WGS sequence"/>
</dbReference>
<evidence type="ECO:0000259" key="3">
    <source>
        <dbReference type="Pfam" id="PF13205"/>
    </source>
</evidence>
<feature type="domain" description="Bacterial Ig-like" evidence="4">
    <location>
        <begin position="3165"/>
        <end position="3258"/>
    </location>
</feature>
<comment type="caution">
    <text evidence="5">The sequence shown here is derived from an EMBL/GenBank/DDBJ whole genome shotgun (WGS) entry which is preliminary data.</text>
</comment>
<dbReference type="Pfam" id="PF19077">
    <property type="entry name" value="Big_13"/>
    <property type="match status" value="34"/>
</dbReference>
<feature type="compositionally biased region" description="Low complexity" evidence="2">
    <location>
        <begin position="580"/>
        <end position="589"/>
    </location>
</feature>
<dbReference type="InterPro" id="IPR044016">
    <property type="entry name" value="Big_13"/>
</dbReference>
<dbReference type="Gene3D" id="2.60.40.10">
    <property type="entry name" value="Immunoglobulins"/>
    <property type="match status" value="35"/>
</dbReference>
<feature type="domain" description="Bacterial Ig-like" evidence="4">
    <location>
        <begin position="2349"/>
        <end position="2444"/>
    </location>
</feature>
<dbReference type="InterPro" id="IPR032812">
    <property type="entry name" value="SbsA_Ig"/>
</dbReference>
<evidence type="ECO:0000256" key="2">
    <source>
        <dbReference type="SAM" id="MobiDB-lite"/>
    </source>
</evidence>
<dbReference type="Gene3D" id="2.150.10.10">
    <property type="entry name" value="Serralysin-like metalloprotease, C-terminal"/>
    <property type="match status" value="3"/>
</dbReference>
<feature type="domain" description="Bacterial Ig-like" evidence="4">
    <location>
        <begin position="561"/>
        <end position="657"/>
    </location>
</feature>
<accession>A0ABU0MTD6</accession>
<feature type="domain" description="Bacterial Ig-like" evidence="4">
    <location>
        <begin position="2448"/>
        <end position="2542"/>
    </location>
</feature>
<feature type="region of interest" description="Disordered" evidence="2">
    <location>
        <begin position="563"/>
        <end position="589"/>
    </location>
</feature>
<feature type="domain" description="Bacterial Ig-like" evidence="4">
    <location>
        <begin position="1274"/>
        <end position="1345"/>
    </location>
</feature>
<feature type="domain" description="Bacterial Ig-like" evidence="4">
    <location>
        <begin position="3067"/>
        <end position="3157"/>
    </location>
</feature>
<sequence>MGAGQTLTLPVGATDYFFAKGEAWTGIVGTGTRGIVLQTMGNTLYVSRLDHIIGGVNPPNSVVKDVVTLLPYNGGNTISVRLLETMYGSNGKDVLLLSSTGSSMAVESIETIIGASTGTNLIVLTSTTGNTMSVGYLKSIVGGSGNDIITFGAAGEGGTTAAIGNVEKVIGTDGNADILATVGGTSNTVTLQGIEVFLGNGNANVSDVLTLGGGGTIGVSYVETVIGSSARDVVTYGYVLGSANLKTGGGTVAVSSVELLVGGTSFKNAGVLLDVGNTMTVASLNTLIGGSGNDVITMALRDGTPIVGTTPIAWNTVGNTMQVSLLETIIGSSGDDAVVSLYNQDSTMRVSAVETLVGRAGAETMILGDIGNTVAIEALETLVGSTGKDVVSLTAAASLRGVTVAVAAVETLIGGTGTDVFIFNQPSGTVFVSGVETVYFGNQSIDLDGADQLVAFPIAAVPPSTPALSLASDTGVLGDSRTSMTLPTLTGTAAANSVVNLYGNGTALGSGTTNGSGQWAITANTVLADGVWTLTAKTVTSGMESAASAALLVTIDATAPSAPSLSLTPASDSGVSSTDGITRVTTPTATGTAEAGSVVSLYDGTSLLGSTTADSAGAWSFATSALSVGAHTLTARAVDAAGNTGTASSGLVVTVDTNATAPTGLALVPASDTGTAGDRLTSITTPAISGTAEANAVVSLYDGSALVGSATANPSGVWQATLGALSEGAHTLTAQAVDQAGNTSGLSTALTITIDTTPPTAPSAPTLTAGSDSGSSSSDRLTNVTAPTFTGTAEASSVIDLLTGGSVVGTATADLSGLWTITASAQGEGGHTFTTRSRDAAGNTRDGSGSLLVTIDTTAPDAPGGVKLTAATDSGRSTTDGVTSNTSPVVTGTAGLGSTVALYDGASLLGSATVNAQGNWEFATSGLSVGDHTLTARAVDAAGNTGAASSDLVVTVDTNAAPPTGLALTGASDTGVPGDRITKDTAPAVAGTAEGSSVVTLYEGSTVLGQATAAAGGQWTIIPSGLSGGNHTLVARSVDLAGNTSVDSAALVITVDVVAPDAPVGVALASGSDSGTPGDDGTRIETPTITGTAEVGSTVSLYDGATLLGTALADSGTGAWSIVTSSLGAGAHTLTAKATDTAGNTGAASATLIVTIDTQSDQPTGLALTTASDSGSSSTDRLTNVITPTVTGTAEAGATVTLYSDGSAVGTAVANNSGLWSVTSSALSPGLQTLTARAVDVAGNTSAASAGLAITIDTSAPDIGVLTGNGDLVAPTISGTAEAGSVISLYDSSAATTLLGIATAADGSGAWSITTPEFAGGTYTLTARAVDAAGNTSTDSELQVTLTGRVGIPGGLALTSLSDTGASNSDRITSNVSPVVTGTAQAGGTVTLSTELNVVIGTAVADGSTGQWTISPGTTLPEGTHTLRASGQHNGTALGISSGLTITIDVTAPDMPSSLGLQTRSDSGLSGTDRITNAANPIVTGSAEAGSIVTLYDTDGSTVVGLATSDVGGQWAVTSTLVAGTHDLTAKVVDVAGNTSPASATLTVTIDRTGDTPAILTLVSDSSTTGDGITNVLAPTLAGTAEAGGTVSLYKGGNLLGTGTADNAGAWTITTSALGNGSHDLTARLVDLAGNTSPMSGSFAVTIDAMAPDAPGALTLSADSAATGDGITNIAAQTISGTAEADSRVVLYDGTTVLGTATATGGTWAISAGTLAAGPHTLTAKAVDAAGNTGAASAGLVVTIDTATPDPSGLALTAASDTGLSPSDRRTKATTLSLTGSAEANSTVTLYDNGSGAPLGTAVADGTGAWSFTASGFTEGEHTLTATAADLAGNTSTGAGTLTVTIDLTVTDPAAPVLAATSDTGTIGDNRTRLLSPTITGTVEAGAQVSLYDGGGFVGMTTANGAGLWEITAPLAAGDHTLTTRLVDLAGNSSNASANLVISIDASAPDAPVGLALDPASDSSTVGDRLTKVVTPTLTGTAEAASTVLLYAGSTSVGTATADVTTGAWTVTTGSLADGIHTLTARSVDTAGNTSVASGTLLVTIDTTTPVPTGVGLTAATDSGRLSTDAITRVKAPTVAGTAEAGAIVTLYEGGTLLGSGTASNAGLWFVATPTLASGPHTLDAVVVDGAGNTTTASNILTVTIDLSTAAPTGLTLASDSGLDLTDRLTNVVTPLVTGTAEASAAVQLYEGTRLLGSTTADSSGSWTLTSNTLINGLHTLSAVTVDLAGNTSAASAGLVVTIDTVNDAPTGLALSAASDTGISQTDGLTRLATPAVVGTAEALSVVTLYEGGSVMGMATSNAQGAFTVASSALSAGSHTLTVRSVDRAGNTSTASSGLVVSVDLSTVQPTIAMAQGSDTGASNSDRITAATQPVIYGTAEAGSTVTVYAGNLAVGTAEASTLGAWSIQTNTLAAGNHSMTAIAVDAAGNTSAASTTLMVTIDTLAITPSLGLSTATNSGLTSDTVTNDSTPDLTGSMEPGGVISLYEGATLRGSATADQSGVWTVTSSQLSNGNHTLTARGIDLAGNTSDVSSALVVTIDTIAPSAATGMALAAGSDVGLSSSDRITRITTPSFTGSAEANSTITLYDGNTVIGTALANGAGNWTVTSASTLTSGQHSFRVTVADLAGNVSAASSPLSVTIDTTAPTLSALSLTAATDTGTSSTDGITRNPAPTVTGTVKANSAVTVYDGGTALGTVTANGLGIWSLGLPTLAAATHTLSAVAMDRAGNTSSPSANFLVTIDTSAATPTGLALSVDSGISGTDRLINTGTPTLVGSVGTAEANGIVQLYDGASLVGIGTAGGDGQFTVASSGLSAGTHSLTAKLVDLAGNTSGASTALAVTIDLTAPGAPDTLALSSASDNGALPNDRITSVTIPTVTGTAEAGSTVVLYDGTTALGTATATGGAWTITAGSALAGSDTGTAHSLFAVAIDAAGNTGAASSTLMVTIDTGAVAPSGLALAAASDSGILGDLRTSSQTPTINGLAEAGSIVTLFEKDPNDVHNPIKNLGGATADGAGFWAVTSTQTLVGGSGTAHTLFATIVDLAGNTSTASTPELIVTVDTVPDSVTVALDSSSDDGVQGDRITGKTTPILTGIAGDNRPVVVSLDGTPQATVTANGSGIWLYTAGPLGGGAHNVSISSDDGSGNIGTDGVTITIDVAGDTPSTPTLAAGSDSGRNTTDNRTNIVTPTILGSAEAGGTVTLYDNGGVIGTVTASGLGTWVFTTPSLGSGDHTLTASVVDVTGNTSGQSSGLVVTIDTVAANPTGLALAASTNSGSLLDSITRFTAPVVTGTAEANNAVMLYDGTTLVGISTADGTGAWSIQSGGLAEGTRTLTARTIDVAGNTSNASGALLVTIDSTAPGSPTLALAAASDSGILSNDRLTNITSPTVTGSADAGSTVTLYDGTTSLGTVTAGGGGGWTITTSASLSAGLHSLTALAVDVAGNTGAASAALTVTIDTSATTPSALDLVTASDSGVSSTDGITNVTAPTIQGLAEANSVVTLRNGATPLGTATADGSGSWSFTASGWTDGTYTLTATGVDLAGNTSLASSALIVTIDTAIGAPSELAFAIGSDIGRSASDGITKVTTPTVTGNAEANSVVSLYDGSNLVGQATASGAGAWTITTSVLGEAAHTLTARAADAAGNTSAASTALTLTIDTTMATPSLFMAVASDSGFDDSDLVTNNATPTFHGTAEALSSVSLYDGATLKGTTTADAQGNWTITSATLSQGARQISIQAVDVAGNTAGTNQISMVTVDGSGNTTIAASGLTVTIDIIAPTQPGPLTLDPDSDSGIAGNGITNISSPSVGGTAEANARVRLYDGATLVGESDADENGVWSGVAAGLALGLHTLTAVAVDRAGNSSTASGGLTLTIMAAPTAPTVTLAALSDSGTQGDNRTNIRTPTLTGTTLASGLVTLYAGANLLGTTTANGSGAWTFTTGTLSGTSQTLTAMVRNADGVDSPASAPFILTLDTLAPTLVDQSPSQNAVGVAPASSLTLTFSEAVARGTGTILVKQAGTGNTVASVAVTDASQVQINGGMVTINPGVSLGYNTGYYLDVPSGAFTDLAGNGHAGIGVVGGVPAFAFTTMAEPAPPQPPSTPVVSTIVDGVAIQQQQTVNSDGTVSRTITIPVVTGSRVESVGNNSVADIPLITTTTGQALLTAQVPVGLGLQVSGQTAPKAAGNSLSDLITEIQARTSEGSADQANLTGGGSSFLSALPTSTPLLVQTIVPTMGPGSTANQRLVISATPTTAANPTMTALVIDTRNLPTGSEIELEDVDFAAVIGAVHVTGGNGSQHVFGDSANQYMVLGADDDTLHGGGGDDFVGSRGGNDLLYGDAGNDTVQGGEENDTLHGGQDHDLVFGNTGQDVLFGNTGQDTLYGGRGNDELHGGRDNDHLFGDNDADHLSGDQGDDALFGNTGQDTLLGNTGQDTLYGGRDDDVLHGGRDDDWLFGDAGNDTLWGDLGADTLSGGLGADLFAFADGSGRDVITDFHASDGDRIGLAAGRTYSVRSDTSGNAVIVFTQDDEVTLKGIGTSQVNAAWFITV</sequence>
<dbReference type="InterPro" id="IPR013783">
    <property type="entry name" value="Ig-like_fold"/>
</dbReference>
<feature type="domain" description="Bacterial Ig-like" evidence="4">
    <location>
        <begin position="3462"/>
        <end position="3558"/>
    </location>
</feature>
<feature type="domain" description="Bacterial Ig-like" evidence="4">
    <location>
        <begin position="1064"/>
        <end position="1158"/>
    </location>
</feature>
<dbReference type="Pfam" id="PF00353">
    <property type="entry name" value="HemolysinCabind"/>
    <property type="match status" value="6"/>
</dbReference>
<evidence type="ECO:0008006" key="7">
    <source>
        <dbReference type="Google" id="ProtNLM"/>
    </source>
</evidence>
<feature type="domain" description="Bacterial Ig-like" evidence="4">
    <location>
        <begin position="763"/>
        <end position="857"/>
    </location>
</feature>
<feature type="domain" description="Bacterial Ig-like" evidence="4">
    <location>
        <begin position="1753"/>
        <end position="1847"/>
    </location>
</feature>
<evidence type="ECO:0000313" key="5">
    <source>
        <dbReference type="EMBL" id="MDQ0536489.1"/>
    </source>
</evidence>
<dbReference type="InterPro" id="IPR001343">
    <property type="entry name" value="Hemolysn_Ca-bd"/>
</dbReference>
<keyword evidence="6" id="KW-1185">Reference proteome</keyword>
<feature type="domain" description="Bacterial Ig-like" evidence="4">
    <location>
        <begin position="3265"/>
        <end position="3356"/>
    </location>
</feature>
<keyword evidence="1" id="KW-0732">Signal</keyword>
<dbReference type="InterPro" id="IPR018511">
    <property type="entry name" value="Hemolysin-typ_Ca-bd_CS"/>
</dbReference>
<feature type="domain" description="Bacterial Ig-like" evidence="4">
    <location>
        <begin position="865"/>
        <end position="958"/>
    </location>
</feature>
<feature type="domain" description="Bacterial Ig-like" evidence="4">
    <location>
        <begin position="1459"/>
        <end position="1551"/>
    </location>
</feature>
<evidence type="ECO:0000256" key="1">
    <source>
        <dbReference type="ARBA" id="ARBA00022729"/>
    </source>
</evidence>
<feature type="region of interest" description="Disordered" evidence="2">
    <location>
        <begin position="756"/>
        <end position="782"/>
    </location>
</feature>
<feature type="domain" description="Bacterial Ig-like" evidence="4">
    <location>
        <begin position="2054"/>
        <end position="2146"/>
    </location>
</feature>
<feature type="domain" description="Bacterial Ig-like" evidence="4">
    <location>
        <begin position="2550"/>
        <end position="2644"/>
    </location>
</feature>
<organism evidence="5 6">
    <name type="scientific">Azospirillum picis</name>
    <dbReference type="NCBI Taxonomy" id="488438"/>
    <lineage>
        <taxon>Bacteria</taxon>
        <taxon>Pseudomonadati</taxon>
        <taxon>Pseudomonadota</taxon>
        <taxon>Alphaproteobacteria</taxon>
        <taxon>Rhodospirillales</taxon>
        <taxon>Azospirillaceae</taxon>
        <taxon>Azospirillum</taxon>
    </lineage>
</organism>
<feature type="domain" description="Bacterial Ig-like" evidence="4">
    <location>
        <begin position="1657"/>
        <end position="1746"/>
    </location>
</feature>
<feature type="domain" description="Bacterial Ig-like" evidence="4">
    <location>
        <begin position="3660"/>
        <end position="3756"/>
    </location>
</feature>
<protein>
    <recommendedName>
        <fullName evidence="7">Ig-like domain (Group 3)</fullName>
    </recommendedName>
</protein>
<feature type="domain" description="Bacterial Ig-like" evidence="4">
    <location>
        <begin position="2253"/>
        <end position="2344"/>
    </location>
</feature>
<feature type="domain" description="Bacterial Ig-like" evidence="4">
    <location>
        <begin position="2751"/>
        <end position="2844"/>
    </location>
</feature>
<feature type="domain" description="Bacterial Ig-like" evidence="4">
    <location>
        <begin position="664"/>
        <end position="756"/>
    </location>
</feature>
<feature type="domain" description="Bacterial Ig-like" evidence="4">
    <location>
        <begin position="965"/>
        <end position="1056"/>
    </location>
</feature>
<feature type="domain" description="Bacterial Ig-like" evidence="4">
    <location>
        <begin position="1357"/>
        <end position="1449"/>
    </location>
</feature>
<feature type="domain" description="Bacterial Ig-like" evidence="4">
    <location>
        <begin position="1560"/>
        <end position="1648"/>
    </location>
</feature>
<feature type="compositionally biased region" description="Polar residues" evidence="2">
    <location>
        <begin position="3174"/>
        <end position="3183"/>
    </location>
</feature>
<name>A0ABU0MTD6_9PROT</name>